<comment type="caution">
    <text evidence="1">The sequence shown here is derived from an EMBL/GenBank/DDBJ whole genome shotgun (WGS) entry which is preliminary data.</text>
</comment>
<dbReference type="Proteomes" id="UP000318815">
    <property type="component" value="Unassembled WGS sequence"/>
</dbReference>
<dbReference type="AlphaFoldDB" id="A0A5C6LIV9"/>
<keyword evidence="2" id="KW-1185">Reference proteome</keyword>
<name>A0A5C6LIV9_9BACT</name>
<protein>
    <submittedName>
        <fullName evidence="1">Uncharacterized protein</fullName>
    </submittedName>
</protein>
<proteinExistence type="predicted"/>
<dbReference type="RefSeq" id="WP_146308038.1">
    <property type="nucleotide sequence ID" value="NZ_VOHS01000058.1"/>
</dbReference>
<evidence type="ECO:0000313" key="1">
    <source>
        <dbReference type="EMBL" id="TWV93270.1"/>
    </source>
</evidence>
<accession>A0A5C6LIV9</accession>
<reference evidence="1 2" key="1">
    <citation type="submission" date="2019-08" db="EMBL/GenBank/DDBJ databases">
        <title>Whole genome sequencing of chitin degrading bacteria Chitinophaga pinensis YS16.</title>
        <authorList>
            <person name="Singh R.P."/>
            <person name="Manchanda G."/>
            <person name="Maurya I.K."/>
            <person name="Joshi N.K."/>
            <person name="Srivastava A.K."/>
        </authorList>
    </citation>
    <scope>NUCLEOTIDE SEQUENCE [LARGE SCALE GENOMIC DNA]</scope>
    <source>
        <strain evidence="1 2">YS-16</strain>
    </source>
</reference>
<evidence type="ECO:0000313" key="2">
    <source>
        <dbReference type="Proteomes" id="UP000318815"/>
    </source>
</evidence>
<sequence>MENDYAIVIGVEYYEGIHPLAGPHGDLERFLAWIKDEAGGNIKDDNIKTFISTPTFTPAG</sequence>
<dbReference type="EMBL" id="VOHS01000058">
    <property type="protein sequence ID" value="TWV93270.1"/>
    <property type="molecule type" value="Genomic_DNA"/>
</dbReference>
<gene>
    <name evidence="1" type="ORF">FEF09_27325</name>
</gene>
<organism evidence="1 2">
    <name type="scientific">Chitinophaga pinensis</name>
    <dbReference type="NCBI Taxonomy" id="79329"/>
    <lineage>
        <taxon>Bacteria</taxon>
        <taxon>Pseudomonadati</taxon>
        <taxon>Bacteroidota</taxon>
        <taxon>Chitinophagia</taxon>
        <taxon>Chitinophagales</taxon>
        <taxon>Chitinophagaceae</taxon>
        <taxon>Chitinophaga</taxon>
    </lineage>
</organism>